<accession>A0A813XC04</accession>
<comment type="caution">
    <text evidence="2">The sequence shown here is derived from an EMBL/GenBank/DDBJ whole genome shotgun (WGS) entry which is preliminary data.</text>
</comment>
<feature type="transmembrane region" description="Helical" evidence="1">
    <location>
        <begin position="87"/>
        <end position="114"/>
    </location>
</feature>
<evidence type="ECO:0000313" key="4">
    <source>
        <dbReference type="Proteomes" id="UP000663828"/>
    </source>
</evidence>
<sequence length="212" mass="23984">MLYHNHDHSLHLQQHPTDYPYSYQYTPKTSVQQRPLHWCIILISLLFVFLLVIESVAFVVLGAWHLTSRLVETVNLPFFDEIYHRELAFGIILVLIGAASIFMSILGLVAFFTLRLLLLRAFAVCLLVVMTGGIASGVVGIVFSSQVNGYIEEMRKSTMVDESYAKAKFMLRMNGGLSLFMSLTWIMGIVVVRCLTGDENVTANDRLYSRSQ</sequence>
<keyword evidence="1" id="KW-1133">Transmembrane helix</keyword>
<feature type="transmembrane region" description="Helical" evidence="1">
    <location>
        <begin position="121"/>
        <end position="143"/>
    </location>
</feature>
<organism evidence="2 5">
    <name type="scientific">Adineta ricciae</name>
    <name type="common">Rotifer</name>
    <dbReference type="NCBI Taxonomy" id="249248"/>
    <lineage>
        <taxon>Eukaryota</taxon>
        <taxon>Metazoa</taxon>
        <taxon>Spiralia</taxon>
        <taxon>Gnathifera</taxon>
        <taxon>Rotifera</taxon>
        <taxon>Eurotatoria</taxon>
        <taxon>Bdelloidea</taxon>
        <taxon>Adinetida</taxon>
        <taxon>Adinetidae</taxon>
        <taxon>Adineta</taxon>
    </lineage>
</organism>
<proteinExistence type="predicted"/>
<evidence type="ECO:0000313" key="5">
    <source>
        <dbReference type="Proteomes" id="UP000663852"/>
    </source>
</evidence>
<name>A0A813XC04_ADIRI</name>
<protein>
    <submittedName>
        <fullName evidence="2">Uncharacterized protein</fullName>
    </submittedName>
</protein>
<evidence type="ECO:0000256" key="1">
    <source>
        <dbReference type="SAM" id="Phobius"/>
    </source>
</evidence>
<dbReference type="Proteomes" id="UP000663852">
    <property type="component" value="Unassembled WGS sequence"/>
</dbReference>
<feature type="transmembrane region" description="Helical" evidence="1">
    <location>
        <begin position="38"/>
        <end position="67"/>
    </location>
</feature>
<evidence type="ECO:0000313" key="3">
    <source>
        <dbReference type="EMBL" id="CAF1109230.1"/>
    </source>
</evidence>
<feature type="transmembrane region" description="Helical" evidence="1">
    <location>
        <begin position="177"/>
        <end position="196"/>
    </location>
</feature>
<dbReference type="AlphaFoldDB" id="A0A813XC04"/>
<keyword evidence="4" id="KW-1185">Reference proteome</keyword>
<keyword evidence="1" id="KW-0472">Membrane</keyword>
<dbReference type="EMBL" id="CAJNOR010001262">
    <property type="protein sequence ID" value="CAF1109230.1"/>
    <property type="molecule type" value="Genomic_DNA"/>
</dbReference>
<evidence type="ECO:0000313" key="2">
    <source>
        <dbReference type="EMBL" id="CAF0866036.1"/>
    </source>
</evidence>
<dbReference type="Proteomes" id="UP000663828">
    <property type="component" value="Unassembled WGS sequence"/>
</dbReference>
<dbReference type="EMBL" id="CAJNOJ010000025">
    <property type="protein sequence ID" value="CAF0866036.1"/>
    <property type="molecule type" value="Genomic_DNA"/>
</dbReference>
<reference evidence="2" key="1">
    <citation type="submission" date="2021-02" db="EMBL/GenBank/DDBJ databases">
        <authorList>
            <person name="Nowell W R."/>
        </authorList>
    </citation>
    <scope>NUCLEOTIDE SEQUENCE</scope>
</reference>
<gene>
    <name evidence="2" type="ORF">EDS130_LOCUS8050</name>
    <name evidence="3" type="ORF">XAT740_LOCUS18776</name>
</gene>
<keyword evidence="1" id="KW-0812">Transmembrane</keyword>